<dbReference type="AlphaFoldDB" id="A0A644SWM3"/>
<gene>
    <name evidence="1" type="ORF">SDC9_04604</name>
</gene>
<reference evidence="1" key="1">
    <citation type="submission" date="2019-08" db="EMBL/GenBank/DDBJ databases">
        <authorList>
            <person name="Kucharzyk K."/>
            <person name="Murdoch R.W."/>
            <person name="Higgins S."/>
            <person name="Loffler F."/>
        </authorList>
    </citation>
    <scope>NUCLEOTIDE SEQUENCE</scope>
</reference>
<dbReference type="EMBL" id="VSSQ01000008">
    <property type="protein sequence ID" value="MPL59056.1"/>
    <property type="molecule type" value="Genomic_DNA"/>
</dbReference>
<proteinExistence type="predicted"/>
<organism evidence="1">
    <name type="scientific">bioreactor metagenome</name>
    <dbReference type="NCBI Taxonomy" id="1076179"/>
    <lineage>
        <taxon>unclassified sequences</taxon>
        <taxon>metagenomes</taxon>
        <taxon>ecological metagenomes</taxon>
    </lineage>
</organism>
<accession>A0A644SWM3</accession>
<evidence type="ECO:0000313" key="1">
    <source>
        <dbReference type="EMBL" id="MPL59056.1"/>
    </source>
</evidence>
<protein>
    <submittedName>
        <fullName evidence="1">Uncharacterized protein</fullName>
    </submittedName>
</protein>
<comment type="caution">
    <text evidence="1">The sequence shown here is derived from an EMBL/GenBank/DDBJ whole genome shotgun (WGS) entry which is preliminary data.</text>
</comment>
<sequence length="330" mass="37512">MKEVTKAISSWTAVTGTSPNNKGAMENQQQLLLNSPLARGMLTRLFAHPQKYGFSSADEAAEALLHYSGRLLSILRKSLELDDKKDAYINKSLRFIAKSVQRCNRRRELMDSLLAHSSVPETMGFETFEGDCLDRYMESGFSSGAHIDRRRGAGVTVSDVGANKEIRRFIGEISPSVFIKTMGSQEKRLLFLTVKCAWEVDDAMTQRVARRLGLPVLWLETLLHKARATLEIQRLQLDRLVGRINETWGRILYVESELRSDTNSRTRQDLEQQIAQQRLRYYKLLARKARMKPLVAHKDIALLLGLPKGSIDSGLFYLKKGRGKKLHRHA</sequence>
<name>A0A644SWM3_9ZZZZ</name>